<name>A0A5S3P9J0_9SPHN</name>
<evidence type="ECO:0000313" key="2">
    <source>
        <dbReference type="Proteomes" id="UP000309668"/>
    </source>
</evidence>
<dbReference type="AlphaFoldDB" id="A0A5S3P9J0"/>
<gene>
    <name evidence="1" type="ORF">FEV51_02960</name>
</gene>
<dbReference type="EMBL" id="VCAO01000001">
    <property type="protein sequence ID" value="TMM50164.1"/>
    <property type="molecule type" value="Genomic_DNA"/>
</dbReference>
<organism evidence="1 2">
    <name type="scientific">Qipengyuania marisflavi</name>
    <dbReference type="NCBI Taxonomy" id="2486356"/>
    <lineage>
        <taxon>Bacteria</taxon>
        <taxon>Pseudomonadati</taxon>
        <taxon>Pseudomonadota</taxon>
        <taxon>Alphaproteobacteria</taxon>
        <taxon>Sphingomonadales</taxon>
        <taxon>Erythrobacteraceae</taxon>
        <taxon>Qipengyuania</taxon>
    </lineage>
</organism>
<keyword evidence="2" id="KW-1185">Reference proteome</keyword>
<dbReference type="Proteomes" id="UP000309668">
    <property type="component" value="Unassembled WGS sequence"/>
</dbReference>
<protein>
    <submittedName>
        <fullName evidence="1">Uncharacterized protein</fullName>
    </submittedName>
</protein>
<evidence type="ECO:0000313" key="1">
    <source>
        <dbReference type="EMBL" id="TMM50164.1"/>
    </source>
</evidence>
<proteinExistence type="predicted"/>
<sequence>MSKPRRIMGSPVWAIPALIFASPLFAPQLLAFPHSAETELGNVRSDVPLDPEMLDRVTARANALVSASPLAASSERRPIFVTRGGWRWYWLANLSQGSFAITRRVTKAVVINHTDPVSGIVRNGRAIGGERTLSGVLAHEFTHGMIRRRYGIVGSAMLPDWKVEGYCDYVAQESSLSDDQARQLANEGQYHPALSYYEGRRRAADTLAQNGGSVDALFQTDK</sequence>
<comment type="caution">
    <text evidence="1">The sequence shown here is derived from an EMBL/GenBank/DDBJ whole genome shotgun (WGS) entry which is preliminary data.</text>
</comment>
<accession>A0A5S3P9J0</accession>
<dbReference type="RefSeq" id="WP_138615724.1">
    <property type="nucleotide sequence ID" value="NZ_VCAO01000001.1"/>
</dbReference>
<reference evidence="1 2" key="1">
    <citation type="submission" date="2019-05" db="EMBL/GenBank/DDBJ databases">
        <title>Erythrobacter marisflavi sp. nov., isolated from isolated from water of an estuary environment.</title>
        <authorList>
            <person name="Yoon J.-H."/>
        </authorList>
    </citation>
    <scope>NUCLEOTIDE SEQUENCE [LARGE SCALE GENOMIC DNA]</scope>
    <source>
        <strain evidence="1 2">KEM-5</strain>
    </source>
</reference>
<dbReference type="OrthoDB" id="7426880at2"/>